<dbReference type="InterPro" id="IPR051599">
    <property type="entry name" value="Cell_Envelope_Assoc"/>
</dbReference>
<dbReference type="EMBL" id="MCGG01000067">
    <property type="protein sequence ID" value="OEJ64672.1"/>
    <property type="molecule type" value="Genomic_DNA"/>
</dbReference>
<dbReference type="GO" id="GO:0043164">
    <property type="term" value="P:Gram-negative-bacterium-type cell wall biogenesis"/>
    <property type="evidence" value="ECO:0007669"/>
    <property type="project" value="TreeGrafter"/>
</dbReference>
<comment type="caution">
    <text evidence="4">The sequence shown here is derived from an EMBL/GenBank/DDBJ whole genome shotgun (WGS) entry which is preliminary data.</text>
</comment>
<keyword evidence="2" id="KW-0812">Transmembrane</keyword>
<dbReference type="GO" id="GO:0005886">
    <property type="term" value="C:plasma membrane"/>
    <property type="evidence" value="ECO:0007669"/>
    <property type="project" value="TreeGrafter"/>
</dbReference>
<name>A0A1E5Q4B1_9PROT</name>
<feature type="transmembrane region" description="Helical" evidence="2">
    <location>
        <begin position="38"/>
        <end position="59"/>
    </location>
</feature>
<sequence>MKKLLVFALNPTSLFIAGLILSFILLLNSNWVAKGRKLLGLVLLCYIGIGMFPVGIWALNKLEERFPIQTDPTHLNDGSPIAGILVLGGSVNTIMTRERNQVQVGGNIERLTEFMRLARLHPEAQLAYVGGQGLVFDVKPTEAEVSKRFLQELGMNTEAMWFEDVSRNTEEGAQISYERLQPGVKPWVLITSAQHMPRAVGLFRKAGWNILAYPVDYRTLPGEQSGRPMSWRPSWPGNLHAANDALYEWSALTFAWLRQKTDTLFPAPLQNHTLGPATNPAAGSFPPANPVAQVTQ</sequence>
<organism evidence="4 5">
    <name type="scientific">Magnetovibrio blakemorei</name>
    <dbReference type="NCBI Taxonomy" id="28181"/>
    <lineage>
        <taxon>Bacteria</taxon>
        <taxon>Pseudomonadati</taxon>
        <taxon>Pseudomonadota</taxon>
        <taxon>Alphaproteobacteria</taxon>
        <taxon>Rhodospirillales</taxon>
        <taxon>Magnetovibrionaceae</taxon>
        <taxon>Magnetovibrio</taxon>
    </lineage>
</organism>
<dbReference type="GO" id="GO:0000270">
    <property type="term" value="P:peptidoglycan metabolic process"/>
    <property type="evidence" value="ECO:0007669"/>
    <property type="project" value="TreeGrafter"/>
</dbReference>
<feature type="region of interest" description="Disordered" evidence="1">
    <location>
        <begin position="275"/>
        <end position="296"/>
    </location>
</feature>
<dbReference type="AlphaFoldDB" id="A0A1E5Q4B1"/>
<reference evidence="5" key="1">
    <citation type="submission" date="2016-07" db="EMBL/GenBank/DDBJ databases">
        <authorList>
            <person name="Florea S."/>
            <person name="Webb J.S."/>
            <person name="Jaromczyk J."/>
            <person name="Schardl C.L."/>
        </authorList>
    </citation>
    <scope>NUCLEOTIDE SEQUENCE [LARGE SCALE GENOMIC DNA]</scope>
    <source>
        <strain evidence="5">MV-1</strain>
    </source>
</reference>
<dbReference type="PANTHER" id="PTHR30336:SF4">
    <property type="entry name" value="ENVELOPE BIOGENESIS FACTOR ELYC"/>
    <property type="match status" value="1"/>
</dbReference>
<keyword evidence="2" id="KW-0472">Membrane</keyword>
<evidence type="ECO:0000256" key="2">
    <source>
        <dbReference type="SAM" id="Phobius"/>
    </source>
</evidence>
<evidence type="ECO:0000259" key="3">
    <source>
        <dbReference type="Pfam" id="PF02698"/>
    </source>
</evidence>
<evidence type="ECO:0000313" key="5">
    <source>
        <dbReference type="Proteomes" id="UP000095347"/>
    </source>
</evidence>
<dbReference type="InterPro" id="IPR003848">
    <property type="entry name" value="DUF218"/>
</dbReference>
<dbReference type="Pfam" id="PF02698">
    <property type="entry name" value="DUF218"/>
    <property type="match status" value="1"/>
</dbReference>
<dbReference type="CDD" id="cd06259">
    <property type="entry name" value="YdcF-like"/>
    <property type="match status" value="1"/>
</dbReference>
<keyword evidence="5" id="KW-1185">Reference proteome</keyword>
<dbReference type="OrthoDB" id="9809813at2"/>
<accession>A0A1E5Q4B1</accession>
<dbReference type="STRING" id="28181.BEN30_00850"/>
<dbReference type="PANTHER" id="PTHR30336">
    <property type="entry name" value="INNER MEMBRANE PROTEIN, PROBABLE PERMEASE"/>
    <property type="match status" value="1"/>
</dbReference>
<gene>
    <name evidence="4" type="ORF">BEN30_00850</name>
</gene>
<dbReference type="Proteomes" id="UP000095347">
    <property type="component" value="Unassembled WGS sequence"/>
</dbReference>
<keyword evidence="2" id="KW-1133">Transmembrane helix</keyword>
<dbReference type="Gene3D" id="3.40.50.620">
    <property type="entry name" value="HUPs"/>
    <property type="match status" value="1"/>
</dbReference>
<proteinExistence type="predicted"/>
<dbReference type="InterPro" id="IPR014729">
    <property type="entry name" value="Rossmann-like_a/b/a_fold"/>
</dbReference>
<feature type="domain" description="DUF218" evidence="3">
    <location>
        <begin position="83"/>
        <end position="249"/>
    </location>
</feature>
<protein>
    <recommendedName>
        <fullName evidence="3">DUF218 domain-containing protein</fullName>
    </recommendedName>
</protein>
<feature type="transmembrane region" description="Helical" evidence="2">
    <location>
        <begin position="6"/>
        <end position="26"/>
    </location>
</feature>
<evidence type="ECO:0000313" key="4">
    <source>
        <dbReference type="EMBL" id="OEJ64672.1"/>
    </source>
</evidence>
<evidence type="ECO:0000256" key="1">
    <source>
        <dbReference type="SAM" id="MobiDB-lite"/>
    </source>
</evidence>